<comment type="similarity">
    <text evidence="3">Belongs to the Nudix hydrolase family.</text>
</comment>
<dbReference type="Pfam" id="PF00293">
    <property type="entry name" value="NUDIX"/>
    <property type="match status" value="1"/>
</dbReference>
<protein>
    <submittedName>
        <fullName evidence="4">NUDIX hydrolase</fullName>
    </submittedName>
</protein>
<evidence type="ECO:0000256" key="3">
    <source>
        <dbReference type="RuleBase" id="RU003476"/>
    </source>
</evidence>
<dbReference type="InterPro" id="IPR051325">
    <property type="entry name" value="Nudix_hydrolase_domain"/>
</dbReference>
<dbReference type="GeneID" id="61525126"/>
<dbReference type="OrthoDB" id="5511555at2"/>
<dbReference type="InterPro" id="IPR020084">
    <property type="entry name" value="NUDIX_hydrolase_CS"/>
</dbReference>
<dbReference type="GO" id="GO:0006754">
    <property type="term" value="P:ATP biosynthetic process"/>
    <property type="evidence" value="ECO:0007669"/>
    <property type="project" value="TreeGrafter"/>
</dbReference>
<gene>
    <name evidence="4" type="ORF">A9Y76_03765</name>
</gene>
<evidence type="ECO:0000313" key="4">
    <source>
        <dbReference type="EMBL" id="ANJ71645.1"/>
    </source>
</evidence>
<dbReference type="GO" id="GO:0004081">
    <property type="term" value="F:bis(5'-nucleosyl)-tetraphosphatase (asymmetrical) activity"/>
    <property type="evidence" value="ECO:0007669"/>
    <property type="project" value="TreeGrafter"/>
</dbReference>
<reference evidence="5" key="1">
    <citation type="submission" date="2016-06" db="EMBL/GenBank/DDBJ databases">
        <authorList>
            <person name="Xu Y."/>
            <person name="Nagy A."/>
            <person name="Yan X."/>
            <person name="Kim S.W."/>
            <person name="Haley B."/>
            <person name="Liu N.T."/>
            <person name="Nou X."/>
        </authorList>
    </citation>
    <scope>NUCLEOTIDE SEQUENCE [LARGE SCALE GENOMIC DNA]</scope>
    <source>
        <strain evidence="5">ATCC 49129</strain>
    </source>
</reference>
<name>A0A191ZU32_9RALS</name>
<accession>A0A191ZU32</accession>
<dbReference type="Gene3D" id="3.90.79.10">
    <property type="entry name" value="Nucleoside Triphosphate Pyrophosphohydrolase"/>
    <property type="match status" value="1"/>
</dbReference>
<dbReference type="EMBL" id="CP016022">
    <property type="protein sequence ID" value="ANJ71645.1"/>
    <property type="molecule type" value="Genomic_DNA"/>
</dbReference>
<dbReference type="SUPFAM" id="SSF55811">
    <property type="entry name" value="Nudix"/>
    <property type="match status" value="1"/>
</dbReference>
<dbReference type="PANTHER" id="PTHR21340">
    <property type="entry name" value="DIADENOSINE 5,5-P1,P4-TETRAPHOSPHATE PYROPHOSPHOHYDROLASE MUTT"/>
    <property type="match status" value="1"/>
</dbReference>
<keyword evidence="2 3" id="KW-0378">Hydrolase</keyword>
<dbReference type="AlphaFoldDB" id="A0A191ZU32"/>
<evidence type="ECO:0000313" key="5">
    <source>
        <dbReference type="Proteomes" id="UP000078572"/>
    </source>
</evidence>
<comment type="cofactor">
    <cofactor evidence="1">
        <name>Mg(2+)</name>
        <dbReference type="ChEBI" id="CHEBI:18420"/>
    </cofactor>
</comment>
<dbReference type="PANTHER" id="PTHR21340:SF0">
    <property type="entry name" value="BIS(5'-NUCLEOSYL)-TETRAPHOSPHATASE [ASYMMETRICAL]"/>
    <property type="match status" value="1"/>
</dbReference>
<proteinExistence type="inferred from homology"/>
<evidence type="ECO:0000256" key="1">
    <source>
        <dbReference type="ARBA" id="ARBA00001946"/>
    </source>
</evidence>
<dbReference type="PRINTS" id="PR00502">
    <property type="entry name" value="NUDIXFAMILY"/>
</dbReference>
<dbReference type="InterPro" id="IPR000086">
    <property type="entry name" value="NUDIX_hydrolase_dom"/>
</dbReference>
<dbReference type="GO" id="GO:0006167">
    <property type="term" value="P:AMP biosynthetic process"/>
    <property type="evidence" value="ECO:0007669"/>
    <property type="project" value="TreeGrafter"/>
</dbReference>
<dbReference type="Proteomes" id="UP000078572">
    <property type="component" value="Chromosome 1"/>
</dbReference>
<evidence type="ECO:0000256" key="2">
    <source>
        <dbReference type="ARBA" id="ARBA00022801"/>
    </source>
</evidence>
<sequence length="153" mass="17068">MPIALSCGLVLLNEDAEVLLAHATETRHWDIPKGAPEQGESYRDTALRETREETGLDLDGHALVELGRVPFRRDKELHLFATRLRRAEVALDALTCTSMFNSYHTGRLIPEMDAYRWANADAVSQHASQSLARLFAQTLTLASIDARLREAGL</sequence>
<dbReference type="STRING" id="190721.ACS15_0848"/>
<dbReference type="InterPro" id="IPR020476">
    <property type="entry name" value="Nudix_hydrolase"/>
</dbReference>
<organism evidence="4 5">
    <name type="scientific">Ralstonia insidiosa</name>
    <dbReference type="NCBI Taxonomy" id="190721"/>
    <lineage>
        <taxon>Bacteria</taxon>
        <taxon>Pseudomonadati</taxon>
        <taxon>Pseudomonadota</taxon>
        <taxon>Betaproteobacteria</taxon>
        <taxon>Burkholderiales</taxon>
        <taxon>Burkholderiaceae</taxon>
        <taxon>Ralstonia</taxon>
    </lineage>
</organism>
<dbReference type="PROSITE" id="PS51462">
    <property type="entry name" value="NUDIX"/>
    <property type="match status" value="1"/>
</dbReference>
<dbReference type="InterPro" id="IPR015797">
    <property type="entry name" value="NUDIX_hydrolase-like_dom_sf"/>
</dbReference>
<dbReference type="PROSITE" id="PS00893">
    <property type="entry name" value="NUDIX_BOX"/>
    <property type="match status" value="1"/>
</dbReference>
<keyword evidence="5" id="KW-1185">Reference proteome</keyword>
<dbReference type="RefSeq" id="WP_064802111.1">
    <property type="nucleotide sequence ID" value="NZ_CP016022.1"/>
</dbReference>